<dbReference type="AlphaFoldDB" id="M1Z287"/>
<gene>
    <name evidence="1" type="ORF">NITGR_730059</name>
</gene>
<dbReference type="EMBL" id="CAQJ01000081">
    <property type="protein sequence ID" value="CCQ91601.1"/>
    <property type="molecule type" value="Genomic_DNA"/>
</dbReference>
<keyword evidence="2" id="KW-1185">Reference proteome</keyword>
<dbReference type="Proteomes" id="UP000011704">
    <property type="component" value="Unassembled WGS sequence"/>
</dbReference>
<name>M1Z287_NITG3</name>
<comment type="caution">
    <text evidence="1">The sequence shown here is derived from an EMBL/GenBank/DDBJ whole genome shotgun (WGS) entry which is preliminary data.</text>
</comment>
<evidence type="ECO:0008006" key="3">
    <source>
        <dbReference type="Google" id="ProtNLM"/>
    </source>
</evidence>
<sequence length="186" mass="20533">MVLIAGILPLIPLIETGHTHVIPEDELRNKIYLSKRDALKAVFKGMNKIKHRKDHLTEPKVEKIKALTGQPPGGTRLDYYYGIRDDGKKLYAFISTADSNSHPPSKAVFITLVDGRGSVQDVKIMEYKGPQRAEIISPSFLNQFVGKTAESDFTSISSNQGRSLPVRSLAKAVHRIAAKVLVLTGK</sequence>
<dbReference type="InParanoid" id="M1Z287"/>
<reference evidence="1 2" key="1">
    <citation type="journal article" date="2013" name="Front. Microbiol.">
        <title>The genome of Nitrospina gracilis illuminates the metabolism and evolution of the major marine nitrite oxidizer.</title>
        <authorList>
            <person name="Luecker S."/>
            <person name="Nowka B."/>
            <person name="Rattei T."/>
            <person name="Spieck E."/>
            <person name="and Daims H."/>
        </authorList>
    </citation>
    <scope>NUCLEOTIDE SEQUENCE [LARGE SCALE GENOMIC DNA]</scope>
    <source>
        <strain evidence="1 2">3/211</strain>
    </source>
</reference>
<accession>M1Z287</accession>
<dbReference type="STRING" id="1266370.NITGR_730059"/>
<evidence type="ECO:0000313" key="1">
    <source>
        <dbReference type="EMBL" id="CCQ91601.1"/>
    </source>
</evidence>
<organism evidence="1 2">
    <name type="scientific">Nitrospina gracilis (strain 3/211)</name>
    <dbReference type="NCBI Taxonomy" id="1266370"/>
    <lineage>
        <taxon>Bacteria</taxon>
        <taxon>Pseudomonadati</taxon>
        <taxon>Nitrospinota/Tectimicrobiota group</taxon>
        <taxon>Nitrospinota</taxon>
        <taxon>Nitrospinia</taxon>
        <taxon>Nitrospinales</taxon>
        <taxon>Nitrospinaceae</taxon>
        <taxon>Nitrospina</taxon>
    </lineage>
</organism>
<protein>
    <recommendedName>
        <fullName evidence="3">FMN-binding domain-containing protein</fullName>
    </recommendedName>
</protein>
<evidence type="ECO:0000313" key="2">
    <source>
        <dbReference type="Proteomes" id="UP000011704"/>
    </source>
</evidence>
<dbReference type="HOGENOM" id="CLU_1453022_0_0_0"/>
<proteinExistence type="predicted"/>